<keyword evidence="9" id="KW-0067">ATP-binding</keyword>
<comment type="cofactor">
    <cofactor evidence="2">
        <name>a divalent metal cation</name>
        <dbReference type="ChEBI" id="CHEBI:60240"/>
    </cofactor>
</comment>
<dbReference type="GO" id="GO:0005509">
    <property type="term" value="F:calcium ion binding"/>
    <property type="evidence" value="ECO:0007669"/>
    <property type="project" value="UniProtKB-ARBA"/>
</dbReference>
<dbReference type="CDD" id="cd00075">
    <property type="entry name" value="HATPase"/>
    <property type="match status" value="1"/>
</dbReference>
<dbReference type="GO" id="GO:0007234">
    <property type="term" value="P:osmosensory signaling via phosphorelay pathway"/>
    <property type="evidence" value="ECO:0007669"/>
    <property type="project" value="TreeGrafter"/>
</dbReference>
<protein>
    <recommendedName>
        <fullName evidence="12">Sensor-like histidine kinase SenX3</fullName>
        <ecNumber evidence="4">2.7.13.3</ecNumber>
    </recommendedName>
</protein>
<organism evidence="15 16">
    <name type="scientific">Herbiconiux oxytropis</name>
    <dbReference type="NCBI Taxonomy" id="2970915"/>
    <lineage>
        <taxon>Bacteria</taxon>
        <taxon>Bacillati</taxon>
        <taxon>Actinomycetota</taxon>
        <taxon>Actinomycetes</taxon>
        <taxon>Micrococcales</taxon>
        <taxon>Microbacteriaceae</taxon>
        <taxon>Herbiconiux</taxon>
    </lineage>
</organism>
<dbReference type="SMART" id="SM00388">
    <property type="entry name" value="HisKA"/>
    <property type="match status" value="1"/>
</dbReference>
<keyword evidence="16" id="KW-1185">Reference proteome</keyword>
<evidence type="ECO:0000313" key="16">
    <source>
        <dbReference type="Proteomes" id="UP001165587"/>
    </source>
</evidence>
<evidence type="ECO:0000256" key="11">
    <source>
        <dbReference type="ARBA" id="ARBA00023136"/>
    </source>
</evidence>
<keyword evidence="10" id="KW-0902">Two-component regulatory system</keyword>
<evidence type="ECO:0000256" key="2">
    <source>
        <dbReference type="ARBA" id="ARBA00001968"/>
    </source>
</evidence>
<dbReference type="GO" id="GO:0000156">
    <property type="term" value="F:phosphorelay response regulator activity"/>
    <property type="evidence" value="ECO:0007669"/>
    <property type="project" value="TreeGrafter"/>
</dbReference>
<dbReference type="InterPro" id="IPR035965">
    <property type="entry name" value="PAS-like_dom_sf"/>
</dbReference>
<evidence type="ECO:0000256" key="1">
    <source>
        <dbReference type="ARBA" id="ARBA00000085"/>
    </source>
</evidence>
<dbReference type="SUPFAM" id="SSF55874">
    <property type="entry name" value="ATPase domain of HSP90 chaperone/DNA topoisomerase II/histidine kinase"/>
    <property type="match status" value="1"/>
</dbReference>
<dbReference type="Gene3D" id="3.30.565.10">
    <property type="entry name" value="Histidine kinase-like ATPase, C-terminal domain"/>
    <property type="match status" value="1"/>
</dbReference>
<evidence type="ECO:0000313" key="15">
    <source>
        <dbReference type="EMBL" id="MCS5726841.1"/>
    </source>
</evidence>
<dbReference type="PROSITE" id="PS50109">
    <property type="entry name" value="HIS_KIN"/>
    <property type="match status" value="1"/>
</dbReference>
<dbReference type="Pfam" id="PF00512">
    <property type="entry name" value="HisKA"/>
    <property type="match status" value="1"/>
</dbReference>
<dbReference type="FunFam" id="3.30.565.10:FF:000006">
    <property type="entry name" value="Sensor histidine kinase WalK"/>
    <property type="match status" value="1"/>
</dbReference>
<comment type="caution">
    <text evidence="15">The sequence shown here is derived from an EMBL/GenBank/DDBJ whole genome shotgun (WGS) entry which is preliminary data.</text>
</comment>
<evidence type="ECO:0000256" key="10">
    <source>
        <dbReference type="ARBA" id="ARBA00023012"/>
    </source>
</evidence>
<comment type="subcellular location">
    <subcellularLocation>
        <location evidence="3">Cell membrane</location>
    </subcellularLocation>
</comment>
<keyword evidence="11 13" id="KW-0472">Membrane</keyword>
<keyword evidence="6" id="KW-0808">Transferase</keyword>
<dbReference type="InterPro" id="IPR036890">
    <property type="entry name" value="HATPase_C_sf"/>
</dbReference>
<comment type="catalytic activity">
    <reaction evidence="1">
        <text>ATP + protein L-histidine = ADP + protein N-phospho-L-histidine.</text>
        <dbReference type="EC" id="2.7.13.3"/>
    </reaction>
</comment>
<dbReference type="GO" id="GO:0030295">
    <property type="term" value="F:protein kinase activator activity"/>
    <property type="evidence" value="ECO:0007669"/>
    <property type="project" value="TreeGrafter"/>
</dbReference>
<keyword evidence="8 15" id="KW-0418">Kinase</keyword>
<evidence type="ECO:0000256" key="8">
    <source>
        <dbReference type="ARBA" id="ARBA00022777"/>
    </source>
</evidence>
<dbReference type="InterPro" id="IPR036097">
    <property type="entry name" value="HisK_dim/P_sf"/>
</dbReference>
<sequence>MGSGSDYTEAERRSRFDRAVFQSQLLLAAALLVLVCAAYIFQPDSVLDFRFFGGIALVFILTGASAIVPWSSVDRRWAALLPLLDILAIISIREGNPDLGVGLLLTFPVIWLSSYYALPGAVTSVLGSSALLWLSAGINGVPLSVGSLPGLLVLPITLAFIATATLATSSRTAAQRGLLRQQADLLEVALGRARRQEQTLDEVLNAVTFGVVAFDRDGRLSILNRSHRTIQSQFGQPEIAAEPAVLYKSDRTSVYDDAERPFHRAVEGQRFDDVIVWLGEPGEHRIALSVSSRPLTAPTGELDGGVLISRDVTAEINAIRARDDLVASVSHELRTPLTSILGYLELALDDETLDASTRSMLEVASSNADRLLALVADLLTAASEKDQQIVMSFSTCDLSEIVAEAIEAQRIAAGERDIVIENTAKGPVLLEADGFRLRQVVDNLLSNAIKYNREGGRVEVGVTATGDHADLVVADTGIGLSELEQQKLFDRYFRAEGVRQSTIHGSGLGLTISRDIVRRHGGDLTVRSASGVGTTFTASIPRSR</sequence>
<dbReference type="EMBL" id="JANLCK010000007">
    <property type="protein sequence ID" value="MCS5726841.1"/>
    <property type="molecule type" value="Genomic_DNA"/>
</dbReference>
<keyword evidence="13" id="KW-1133">Transmembrane helix</keyword>
<dbReference type="InterPro" id="IPR003594">
    <property type="entry name" value="HATPase_dom"/>
</dbReference>
<evidence type="ECO:0000256" key="4">
    <source>
        <dbReference type="ARBA" id="ARBA00012438"/>
    </source>
</evidence>
<dbReference type="InterPro" id="IPR004358">
    <property type="entry name" value="Sig_transdc_His_kin-like_C"/>
</dbReference>
<dbReference type="RefSeq" id="WP_259529713.1">
    <property type="nucleotide sequence ID" value="NZ_JANLCK010000007.1"/>
</dbReference>
<reference evidence="15" key="1">
    <citation type="submission" date="2022-08" db="EMBL/GenBank/DDBJ databases">
        <authorList>
            <person name="Deng Y."/>
            <person name="Han X.-F."/>
            <person name="Zhang Y.-Q."/>
        </authorList>
    </citation>
    <scope>NUCLEOTIDE SEQUENCE</scope>
    <source>
        <strain evidence="15">CPCC 203407</strain>
    </source>
</reference>
<dbReference type="Pfam" id="PF02518">
    <property type="entry name" value="HATPase_c"/>
    <property type="match status" value="1"/>
</dbReference>
<evidence type="ECO:0000256" key="7">
    <source>
        <dbReference type="ARBA" id="ARBA00022741"/>
    </source>
</evidence>
<dbReference type="GO" id="GO:0000155">
    <property type="term" value="F:phosphorelay sensor kinase activity"/>
    <property type="evidence" value="ECO:0007669"/>
    <property type="project" value="InterPro"/>
</dbReference>
<dbReference type="PANTHER" id="PTHR42878">
    <property type="entry name" value="TWO-COMPONENT HISTIDINE KINASE"/>
    <property type="match status" value="1"/>
</dbReference>
<evidence type="ECO:0000256" key="9">
    <source>
        <dbReference type="ARBA" id="ARBA00022840"/>
    </source>
</evidence>
<dbReference type="Gene3D" id="1.10.287.130">
    <property type="match status" value="1"/>
</dbReference>
<accession>A0AA41XER0</accession>
<keyword evidence="7" id="KW-0547">Nucleotide-binding</keyword>
<evidence type="ECO:0000256" key="3">
    <source>
        <dbReference type="ARBA" id="ARBA00004236"/>
    </source>
</evidence>
<evidence type="ECO:0000256" key="6">
    <source>
        <dbReference type="ARBA" id="ARBA00022679"/>
    </source>
</evidence>
<name>A0AA41XER0_9MICO</name>
<feature type="transmembrane region" description="Helical" evidence="13">
    <location>
        <begin position="77"/>
        <end position="93"/>
    </location>
</feature>
<evidence type="ECO:0000256" key="13">
    <source>
        <dbReference type="SAM" id="Phobius"/>
    </source>
</evidence>
<feature type="transmembrane region" description="Helical" evidence="13">
    <location>
        <begin position="125"/>
        <end position="145"/>
    </location>
</feature>
<dbReference type="Proteomes" id="UP001165587">
    <property type="component" value="Unassembled WGS sequence"/>
</dbReference>
<dbReference type="Pfam" id="PF08448">
    <property type="entry name" value="PAS_4"/>
    <property type="match status" value="1"/>
</dbReference>
<feature type="domain" description="Histidine kinase" evidence="14">
    <location>
        <begin position="328"/>
        <end position="544"/>
    </location>
</feature>
<dbReference type="EC" id="2.7.13.3" evidence="4"/>
<dbReference type="InterPro" id="IPR013656">
    <property type="entry name" value="PAS_4"/>
</dbReference>
<dbReference type="GO" id="GO:0005524">
    <property type="term" value="F:ATP binding"/>
    <property type="evidence" value="ECO:0007669"/>
    <property type="project" value="UniProtKB-KW"/>
</dbReference>
<dbReference type="SUPFAM" id="SSF55785">
    <property type="entry name" value="PYP-like sensor domain (PAS domain)"/>
    <property type="match status" value="1"/>
</dbReference>
<gene>
    <name evidence="15" type="ORF">N1028_13155</name>
</gene>
<dbReference type="PRINTS" id="PR00344">
    <property type="entry name" value="BCTRLSENSOR"/>
</dbReference>
<dbReference type="FunFam" id="1.10.287.130:FF:000001">
    <property type="entry name" value="Two-component sensor histidine kinase"/>
    <property type="match status" value="1"/>
</dbReference>
<dbReference type="GO" id="GO:0005886">
    <property type="term" value="C:plasma membrane"/>
    <property type="evidence" value="ECO:0007669"/>
    <property type="project" value="UniProtKB-SubCell"/>
</dbReference>
<dbReference type="InterPro" id="IPR005467">
    <property type="entry name" value="His_kinase_dom"/>
</dbReference>
<keyword evidence="5" id="KW-0597">Phosphoprotein</keyword>
<feature type="transmembrane region" description="Helical" evidence="13">
    <location>
        <begin position="20"/>
        <end position="41"/>
    </location>
</feature>
<dbReference type="SUPFAM" id="SSF47384">
    <property type="entry name" value="Homodimeric domain of signal transducing histidine kinase"/>
    <property type="match status" value="1"/>
</dbReference>
<dbReference type="CDD" id="cd00082">
    <property type="entry name" value="HisKA"/>
    <property type="match status" value="1"/>
</dbReference>
<dbReference type="PANTHER" id="PTHR42878:SF7">
    <property type="entry name" value="SENSOR HISTIDINE KINASE GLRK"/>
    <property type="match status" value="1"/>
</dbReference>
<feature type="transmembrane region" description="Helical" evidence="13">
    <location>
        <begin position="47"/>
        <end position="70"/>
    </location>
</feature>
<evidence type="ECO:0000256" key="5">
    <source>
        <dbReference type="ARBA" id="ARBA00022553"/>
    </source>
</evidence>
<feature type="transmembrane region" description="Helical" evidence="13">
    <location>
        <begin position="151"/>
        <end position="170"/>
    </location>
</feature>
<dbReference type="Gene3D" id="3.30.450.20">
    <property type="entry name" value="PAS domain"/>
    <property type="match status" value="1"/>
</dbReference>
<evidence type="ECO:0000256" key="12">
    <source>
        <dbReference type="ARBA" id="ARBA00039401"/>
    </source>
</evidence>
<proteinExistence type="predicted"/>
<keyword evidence="13" id="KW-0812">Transmembrane</keyword>
<evidence type="ECO:0000259" key="14">
    <source>
        <dbReference type="PROSITE" id="PS50109"/>
    </source>
</evidence>
<dbReference type="SMART" id="SM00387">
    <property type="entry name" value="HATPase_c"/>
    <property type="match status" value="1"/>
</dbReference>
<dbReference type="AlphaFoldDB" id="A0AA41XER0"/>
<dbReference type="InterPro" id="IPR050351">
    <property type="entry name" value="BphY/WalK/GraS-like"/>
</dbReference>
<dbReference type="InterPro" id="IPR003661">
    <property type="entry name" value="HisK_dim/P_dom"/>
</dbReference>